<evidence type="ECO:0000256" key="2">
    <source>
        <dbReference type="SAM" id="MobiDB-lite"/>
    </source>
</evidence>
<feature type="compositionally biased region" description="Acidic residues" evidence="2">
    <location>
        <begin position="134"/>
        <end position="157"/>
    </location>
</feature>
<dbReference type="InterPro" id="IPR001394">
    <property type="entry name" value="Peptidase_C19_UCH"/>
</dbReference>
<accession>A0AAV2QF58</accession>
<feature type="compositionally biased region" description="Low complexity" evidence="2">
    <location>
        <begin position="173"/>
        <end position="182"/>
    </location>
</feature>
<organism evidence="4 5">
    <name type="scientific">Meganyctiphanes norvegica</name>
    <name type="common">Northern krill</name>
    <name type="synonym">Thysanopoda norvegica</name>
    <dbReference type="NCBI Taxonomy" id="48144"/>
    <lineage>
        <taxon>Eukaryota</taxon>
        <taxon>Metazoa</taxon>
        <taxon>Ecdysozoa</taxon>
        <taxon>Arthropoda</taxon>
        <taxon>Crustacea</taxon>
        <taxon>Multicrustacea</taxon>
        <taxon>Malacostraca</taxon>
        <taxon>Eumalacostraca</taxon>
        <taxon>Eucarida</taxon>
        <taxon>Euphausiacea</taxon>
        <taxon>Euphausiidae</taxon>
        <taxon>Meganyctiphanes</taxon>
    </lineage>
</organism>
<evidence type="ECO:0000313" key="5">
    <source>
        <dbReference type="Proteomes" id="UP001497623"/>
    </source>
</evidence>
<reference evidence="4 5" key="1">
    <citation type="submission" date="2024-05" db="EMBL/GenBank/DDBJ databases">
        <authorList>
            <person name="Wallberg A."/>
        </authorList>
    </citation>
    <scope>NUCLEOTIDE SEQUENCE [LARGE SCALE GENOMIC DNA]</scope>
</reference>
<dbReference type="InterPro" id="IPR028889">
    <property type="entry name" value="USP"/>
</dbReference>
<dbReference type="EMBL" id="CAXKWB010005356">
    <property type="protein sequence ID" value="CAL4077990.1"/>
    <property type="molecule type" value="Genomic_DNA"/>
</dbReference>
<dbReference type="PROSITE" id="PS50235">
    <property type="entry name" value="USP_3"/>
    <property type="match status" value="1"/>
</dbReference>
<feature type="region of interest" description="Disordered" evidence="2">
    <location>
        <begin position="1"/>
        <end position="269"/>
    </location>
</feature>
<dbReference type="GO" id="GO:0005634">
    <property type="term" value="C:nucleus"/>
    <property type="evidence" value="ECO:0007669"/>
    <property type="project" value="TreeGrafter"/>
</dbReference>
<dbReference type="GO" id="GO:0016579">
    <property type="term" value="P:protein deubiquitination"/>
    <property type="evidence" value="ECO:0007669"/>
    <property type="project" value="InterPro"/>
</dbReference>
<evidence type="ECO:0000256" key="1">
    <source>
        <dbReference type="ARBA" id="ARBA00009085"/>
    </source>
</evidence>
<name>A0AAV2QF58_MEGNR</name>
<feature type="compositionally biased region" description="Basic residues" evidence="2">
    <location>
        <begin position="34"/>
        <end position="53"/>
    </location>
</feature>
<feature type="domain" description="USP" evidence="3">
    <location>
        <begin position="323"/>
        <end position="604"/>
    </location>
</feature>
<dbReference type="AlphaFoldDB" id="A0AAV2QF58"/>
<proteinExistence type="inferred from homology"/>
<evidence type="ECO:0000259" key="3">
    <source>
        <dbReference type="PROSITE" id="PS50235"/>
    </source>
</evidence>
<protein>
    <recommendedName>
        <fullName evidence="3">USP domain-containing protein</fullName>
    </recommendedName>
</protein>
<dbReference type="SUPFAM" id="SSF54001">
    <property type="entry name" value="Cysteine proteinases"/>
    <property type="match status" value="1"/>
</dbReference>
<feature type="compositionally biased region" description="Basic and acidic residues" evidence="2">
    <location>
        <begin position="76"/>
        <end position="103"/>
    </location>
</feature>
<gene>
    <name evidence="4" type="ORF">MNOR_LOCUS10543</name>
</gene>
<evidence type="ECO:0000313" key="4">
    <source>
        <dbReference type="EMBL" id="CAL4077990.1"/>
    </source>
</evidence>
<dbReference type="Pfam" id="PF00443">
    <property type="entry name" value="UCH"/>
    <property type="match status" value="1"/>
</dbReference>
<dbReference type="Gene3D" id="3.90.70.10">
    <property type="entry name" value="Cysteine proteinases"/>
    <property type="match status" value="1"/>
</dbReference>
<comment type="caution">
    <text evidence="4">The sequence shown here is derived from an EMBL/GenBank/DDBJ whole genome shotgun (WGS) entry which is preliminary data.</text>
</comment>
<sequence length="604" mass="68276">QGKPKKSTPSDEEISMLDCFPLGKNNTSQTLSKHQLKKQKKNEKKDKGKKGSRKGGGGANLTPGCIRANGEDFEDEKLKRRMTEKMTPEEIAEREQFCQEEKSKRGKKASVKRGESLKFKHKSRIRNQQKLMEEAEEDNSSEDLEYDQLSDDDDDSFGEGKYLNYNKRKTSKNPSRNNSRVPSPSPFHVSDINNPSEHKGPEVTKDEEEEEEESSSEEDSSEESSEEESDGSGSPVASSKKKGSSTEMSDADVEDNTDSDRGKKAKSVRHPSIVIISESENVTSREGSILDNRYLKTSHSRNSLDYSTDTSERYFTATERDCNGLDTGDDLDCGTDTNPQKNNKDNYVDQSHMDEMALKVRELKIRRKSNSRENLLDTQERHKRGSTETLHTFTERTTEEGDDSKRKMRQMKKLKQEWIARSLTTLTPRYQCRSQECSVMSCLTNFTAPELLTGSNKIICENCTKISKQNNTDGKGEKIKSNASKQMLILSPPAVLTLHLKRFHHVGFNLTKVNRYVQFPLVLDIAPFTSSISQALGNMSKGQSKVLYGLYGVVEHTGRLNSGHYVAYVRSRPLDPSRTNKQFLNLKPSSHFEVNQLVAEMAEK</sequence>
<dbReference type="GO" id="GO:0004843">
    <property type="term" value="F:cysteine-type deubiquitinase activity"/>
    <property type="evidence" value="ECO:0007669"/>
    <property type="project" value="InterPro"/>
</dbReference>
<dbReference type="InterPro" id="IPR038765">
    <property type="entry name" value="Papain-like_cys_pep_sf"/>
</dbReference>
<dbReference type="InterPro" id="IPR050164">
    <property type="entry name" value="Peptidase_C19"/>
</dbReference>
<feature type="compositionally biased region" description="Acidic residues" evidence="2">
    <location>
        <begin position="205"/>
        <end position="230"/>
    </location>
</feature>
<dbReference type="Proteomes" id="UP001497623">
    <property type="component" value="Unassembled WGS sequence"/>
</dbReference>
<dbReference type="PROSITE" id="PS00973">
    <property type="entry name" value="USP_2"/>
    <property type="match status" value="1"/>
</dbReference>
<keyword evidence="5" id="KW-1185">Reference proteome</keyword>
<feature type="non-terminal residue" evidence="4">
    <location>
        <position position="1"/>
    </location>
</feature>
<dbReference type="PANTHER" id="PTHR24006">
    <property type="entry name" value="UBIQUITIN CARBOXYL-TERMINAL HYDROLASE"/>
    <property type="match status" value="1"/>
</dbReference>
<feature type="compositionally biased region" description="Polar residues" evidence="2">
    <location>
        <begin position="24"/>
        <end position="33"/>
    </location>
</feature>
<dbReference type="GO" id="GO:0005829">
    <property type="term" value="C:cytosol"/>
    <property type="evidence" value="ECO:0007669"/>
    <property type="project" value="TreeGrafter"/>
</dbReference>
<comment type="similarity">
    <text evidence="1">Belongs to the peptidase C19 family.</text>
</comment>
<dbReference type="InterPro" id="IPR018200">
    <property type="entry name" value="USP_CS"/>
</dbReference>
<dbReference type="PANTHER" id="PTHR24006:SF781">
    <property type="entry name" value="LD34905P"/>
    <property type="match status" value="1"/>
</dbReference>